<evidence type="ECO:0000313" key="1">
    <source>
        <dbReference type="EMBL" id="GAA0654070.1"/>
    </source>
</evidence>
<keyword evidence="2" id="KW-1185">Reference proteome</keyword>
<organism evidence="1 2">
    <name type="scientific">Streptomyces thermocarboxydovorans</name>
    <dbReference type="NCBI Taxonomy" id="59298"/>
    <lineage>
        <taxon>Bacteria</taxon>
        <taxon>Bacillati</taxon>
        <taxon>Actinomycetota</taxon>
        <taxon>Actinomycetes</taxon>
        <taxon>Kitasatosporales</taxon>
        <taxon>Streptomycetaceae</taxon>
        <taxon>Streptomyces</taxon>
    </lineage>
</organism>
<dbReference type="EMBL" id="BAAAGU010000036">
    <property type="protein sequence ID" value="GAA0654070.1"/>
    <property type="molecule type" value="Genomic_DNA"/>
</dbReference>
<sequence>MRSGWAAALDGLGPGTRWLRENRLQVNRHEFPPREISGAELVFVPVTAQRVGWVT</sequence>
<proteinExistence type="predicted"/>
<dbReference type="Proteomes" id="UP001500724">
    <property type="component" value="Unassembled WGS sequence"/>
</dbReference>
<reference evidence="1 2" key="1">
    <citation type="journal article" date="2019" name="Int. J. Syst. Evol. Microbiol.">
        <title>The Global Catalogue of Microorganisms (GCM) 10K type strain sequencing project: providing services to taxonomists for standard genome sequencing and annotation.</title>
        <authorList>
            <consortium name="The Broad Institute Genomics Platform"/>
            <consortium name="The Broad Institute Genome Sequencing Center for Infectious Disease"/>
            <person name="Wu L."/>
            <person name="Ma J."/>
        </authorList>
    </citation>
    <scope>NUCLEOTIDE SEQUENCE [LARGE SCALE GENOMIC DNA]</scope>
    <source>
        <strain evidence="1 2">JCM 10367</strain>
    </source>
</reference>
<name>A0ABN1HJC2_9ACTN</name>
<accession>A0ABN1HJC2</accession>
<protein>
    <submittedName>
        <fullName evidence="1">Uncharacterized protein</fullName>
    </submittedName>
</protein>
<evidence type="ECO:0000313" key="2">
    <source>
        <dbReference type="Proteomes" id="UP001500724"/>
    </source>
</evidence>
<comment type="caution">
    <text evidence="1">The sequence shown here is derived from an EMBL/GenBank/DDBJ whole genome shotgun (WGS) entry which is preliminary data.</text>
</comment>
<gene>
    <name evidence="1" type="ORF">GCM10009535_35820</name>
</gene>